<keyword evidence="3" id="KW-0378">Hydrolase</keyword>
<evidence type="ECO:0000313" key="6">
    <source>
        <dbReference type="EMBL" id="KKK17945.1"/>
    </source>
</evidence>
<dbReference type="VEuPathDB" id="FungiDB:P175DRAFT_0478677"/>
<proteinExistence type="inferred from homology"/>
<dbReference type="OrthoDB" id="407146at2759"/>
<dbReference type="PANTHER" id="PTHR23402">
    <property type="entry name" value="PROTEASE FAMILY C15 PYROGLUTAMYL-PEPTIDASE I-RELATED"/>
    <property type="match status" value="1"/>
</dbReference>
<name>A0A0F8WJM0_9EURO</name>
<reference evidence="6 7" key="1">
    <citation type="submission" date="2015-02" db="EMBL/GenBank/DDBJ databases">
        <title>Draft Genome Sequences of Two Closely-Related Aflatoxigenic Aspergillus Species Obtained from the Cote d'Ivoire.</title>
        <authorList>
            <person name="Moore G.G."/>
            <person name="Beltz S.B."/>
            <person name="Mack B.M."/>
        </authorList>
    </citation>
    <scope>NUCLEOTIDE SEQUENCE [LARGE SCALE GENOMIC DNA]</scope>
    <source>
        <strain evidence="6 7">SRRC1432</strain>
    </source>
</reference>
<evidence type="ECO:0000256" key="4">
    <source>
        <dbReference type="ARBA" id="ARBA00022807"/>
    </source>
</evidence>
<dbReference type="Proteomes" id="UP000034947">
    <property type="component" value="Unassembled WGS sequence"/>
</dbReference>
<dbReference type="AlphaFoldDB" id="A0A0F8WJM0"/>
<sequence length="277" mass="29785">MGDLGSGALSSNTQLSGNLPSPSTDQEEISVLVTGFGPFKSNLVNASYLIASALPSSLSLPSPASKSPDGLPTARRISIHVHPSPINVAYSAVRTTVPAILDDYVKTHGRHPDIVIHMGIAATRSYYSVETQAHRDAYHISDNLGRAGYEDGEKIWKELGLPFVLQAGCTSDLAPGAPAQARAQLNPHPPDAALLQAWQAFAPPNAQVRLSEDAGRYLCEFILYTSLSLALLENRDRRTMFLHVPASCADEDIETGKEIAIALIKALVACWVDEKIY</sequence>
<dbReference type="Gene3D" id="3.40.630.20">
    <property type="entry name" value="Peptidase C15, pyroglutamyl peptidase I-like"/>
    <property type="match status" value="1"/>
</dbReference>
<keyword evidence="2" id="KW-0645">Protease</keyword>
<evidence type="ECO:0000256" key="1">
    <source>
        <dbReference type="ARBA" id="ARBA00006641"/>
    </source>
</evidence>
<comment type="caution">
    <text evidence="6">The sequence shown here is derived from an EMBL/GenBank/DDBJ whole genome shotgun (WGS) entry which is preliminary data.</text>
</comment>
<evidence type="ECO:0008006" key="8">
    <source>
        <dbReference type="Google" id="ProtNLM"/>
    </source>
</evidence>
<evidence type="ECO:0000313" key="7">
    <source>
        <dbReference type="Proteomes" id="UP000034947"/>
    </source>
</evidence>
<dbReference type="InterPro" id="IPR016125">
    <property type="entry name" value="Peptidase_C15-like"/>
</dbReference>
<accession>A0A0F8WJM0</accession>
<gene>
    <name evidence="6" type="ORF">AOCH_007415</name>
</gene>
<evidence type="ECO:0000256" key="2">
    <source>
        <dbReference type="ARBA" id="ARBA00022670"/>
    </source>
</evidence>
<protein>
    <recommendedName>
        <fullName evidence="8">Pyroglutamyl peptidase type I</fullName>
    </recommendedName>
</protein>
<dbReference type="PANTHER" id="PTHR23402:SF1">
    <property type="entry name" value="PYROGLUTAMYL-PEPTIDASE I"/>
    <property type="match status" value="1"/>
</dbReference>
<dbReference type="SUPFAM" id="SSF53182">
    <property type="entry name" value="Pyrrolidone carboxyl peptidase (pyroglutamate aminopeptidase)"/>
    <property type="match status" value="1"/>
</dbReference>
<dbReference type="EMBL" id="JYKN01002031">
    <property type="protein sequence ID" value="KKK17945.1"/>
    <property type="molecule type" value="Genomic_DNA"/>
</dbReference>
<dbReference type="GO" id="GO:0006508">
    <property type="term" value="P:proteolysis"/>
    <property type="evidence" value="ECO:0007669"/>
    <property type="project" value="UniProtKB-KW"/>
</dbReference>
<comment type="similarity">
    <text evidence="1">Belongs to the peptidase C15 family.</text>
</comment>
<feature type="region of interest" description="Disordered" evidence="5">
    <location>
        <begin position="1"/>
        <end position="24"/>
    </location>
</feature>
<evidence type="ECO:0000256" key="5">
    <source>
        <dbReference type="SAM" id="MobiDB-lite"/>
    </source>
</evidence>
<evidence type="ECO:0000256" key="3">
    <source>
        <dbReference type="ARBA" id="ARBA00022801"/>
    </source>
</evidence>
<organism evidence="6 7">
    <name type="scientific">Aspergillus ochraceoroseus</name>
    <dbReference type="NCBI Taxonomy" id="138278"/>
    <lineage>
        <taxon>Eukaryota</taxon>
        <taxon>Fungi</taxon>
        <taxon>Dikarya</taxon>
        <taxon>Ascomycota</taxon>
        <taxon>Pezizomycotina</taxon>
        <taxon>Eurotiomycetes</taxon>
        <taxon>Eurotiomycetidae</taxon>
        <taxon>Eurotiales</taxon>
        <taxon>Aspergillaceae</taxon>
        <taxon>Aspergillus</taxon>
        <taxon>Aspergillus subgen. Nidulantes</taxon>
    </lineage>
</organism>
<dbReference type="InterPro" id="IPR036440">
    <property type="entry name" value="Peptidase_C15-like_sf"/>
</dbReference>
<keyword evidence="4" id="KW-0788">Thiol protease</keyword>
<keyword evidence="7" id="KW-1185">Reference proteome</keyword>
<feature type="compositionally biased region" description="Polar residues" evidence="5">
    <location>
        <begin position="8"/>
        <end position="24"/>
    </location>
</feature>
<dbReference type="GO" id="GO:0008234">
    <property type="term" value="F:cysteine-type peptidase activity"/>
    <property type="evidence" value="ECO:0007669"/>
    <property type="project" value="UniProtKB-KW"/>
</dbReference>